<feature type="compositionally biased region" description="Polar residues" evidence="2">
    <location>
        <begin position="556"/>
        <end position="574"/>
    </location>
</feature>
<feature type="compositionally biased region" description="Basic and acidic residues" evidence="2">
    <location>
        <begin position="376"/>
        <end position="395"/>
    </location>
</feature>
<feature type="region of interest" description="Disordered" evidence="2">
    <location>
        <begin position="526"/>
        <end position="591"/>
    </location>
</feature>
<feature type="compositionally biased region" description="Polar residues" evidence="2">
    <location>
        <begin position="580"/>
        <end position="591"/>
    </location>
</feature>
<dbReference type="InterPro" id="IPR000315">
    <property type="entry name" value="Znf_B-box"/>
</dbReference>
<feature type="region of interest" description="Disordered" evidence="2">
    <location>
        <begin position="867"/>
        <end position="886"/>
    </location>
</feature>
<reference evidence="4" key="1">
    <citation type="submission" date="2019-06" db="EMBL/GenBank/DDBJ databases">
        <authorList>
            <person name="Zheng W."/>
        </authorList>
    </citation>
    <scope>NUCLEOTIDE SEQUENCE</scope>
    <source>
        <strain evidence="4">QDHG01</strain>
    </source>
</reference>
<dbReference type="PROSITE" id="PS50119">
    <property type="entry name" value="ZF_BBOX"/>
    <property type="match status" value="1"/>
</dbReference>
<dbReference type="Proteomes" id="UP000785679">
    <property type="component" value="Unassembled WGS sequence"/>
</dbReference>
<comment type="caution">
    <text evidence="4">The sequence shown here is derived from an EMBL/GenBank/DDBJ whole genome shotgun (WGS) entry which is preliminary data.</text>
</comment>
<dbReference type="Pfam" id="PF01344">
    <property type="entry name" value="Kelch_1"/>
    <property type="match status" value="1"/>
</dbReference>
<feature type="domain" description="B box-type" evidence="3">
    <location>
        <begin position="601"/>
        <end position="641"/>
    </location>
</feature>
<feature type="compositionally biased region" description="Polar residues" evidence="2">
    <location>
        <begin position="273"/>
        <end position="295"/>
    </location>
</feature>
<feature type="region of interest" description="Disordered" evidence="2">
    <location>
        <begin position="69"/>
        <end position="92"/>
    </location>
</feature>
<dbReference type="InterPro" id="IPR006652">
    <property type="entry name" value="Kelch_1"/>
</dbReference>
<feature type="region of interest" description="Disordered" evidence="2">
    <location>
        <begin position="29"/>
        <end position="57"/>
    </location>
</feature>
<accession>A0A8J8T9S0</accession>
<evidence type="ECO:0000259" key="3">
    <source>
        <dbReference type="PROSITE" id="PS50119"/>
    </source>
</evidence>
<dbReference type="GO" id="GO:0060340">
    <property type="term" value="P:positive regulation of type I interferon-mediated signaling pathway"/>
    <property type="evidence" value="ECO:0007669"/>
    <property type="project" value="TreeGrafter"/>
</dbReference>
<dbReference type="CDD" id="cd19756">
    <property type="entry name" value="Bbox2"/>
    <property type="match status" value="1"/>
</dbReference>
<dbReference type="GO" id="GO:0045087">
    <property type="term" value="P:innate immune response"/>
    <property type="evidence" value="ECO:0007669"/>
    <property type="project" value="TreeGrafter"/>
</dbReference>
<dbReference type="SMART" id="SM00612">
    <property type="entry name" value="Kelch"/>
    <property type="match status" value="1"/>
</dbReference>
<dbReference type="PANTHER" id="PTHR25462">
    <property type="entry name" value="BONUS, ISOFORM C-RELATED"/>
    <property type="match status" value="1"/>
</dbReference>
<feature type="compositionally biased region" description="Basic residues" evidence="2">
    <location>
        <begin position="259"/>
        <end position="272"/>
    </location>
</feature>
<dbReference type="SMART" id="SM00336">
    <property type="entry name" value="BBOX"/>
    <property type="match status" value="1"/>
</dbReference>
<evidence type="ECO:0000256" key="1">
    <source>
        <dbReference type="PROSITE-ProRule" id="PRU00024"/>
    </source>
</evidence>
<feature type="compositionally biased region" description="Basic residues" evidence="2">
    <location>
        <begin position="871"/>
        <end position="880"/>
    </location>
</feature>
<dbReference type="SUPFAM" id="SSF117281">
    <property type="entry name" value="Kelch motif"/>
    <property type="match status" value="1"/>
</dbReference>
<feature type="region of interest" description="Disordered" evidence="2">
    <location>
        <begin position="116"/>
        <end position="139"/>
    </location>
</feature>
<protein>
    <recommendedName>
        <fullName evidence="3">B box-type domain-containing protein</fullName>
    </recommendedName>
</protein>
<feature type="region of interest" description="Disordered" evidence="2">
    <location>
        <begin position="257"/>
        <end position="498"/>
    </location>
</feature>
<dbReference type="InterPro" id="IPR015915">
    <property type="entry name" value="Kelch-typ_b-propeller"/>
</dbReference>
<evidence type="ECO:0000256" key="2">
    <source>
        <dbReference type="SAM" id="MobiDB-lite"/>
    </source>
</evidence>
<feature type="compositionally biased region" description="Polar residues" evidence="2">
    <location>
        <begin position="340"/>
        <end position="366"/>
    </location>
</feature>
<gene>
    <name evidence="4" type="ORF">FGO68_gene13581</name>
</gene>
<dbReference type="Pfam" id="PF00643">
    <property type="entry name" value="zf-B_box"/>
    <property type="match status" value="1"/>
</dbReference>
<dbReference type="Gene3D" id="2.120.10.80">
    <property type="entry name" value="Kelch-type beta propeller"/>
    <property type="match status" value="1"/>
</dbReference>
<feature type="compositionally biased region" description="Basic and acidic residues" evidence="2">
    <location>
        <begin position="442"/>
        <end position="459"/>
    </location>
</feature>
<evidence type="ECO:0000313" key="4">
    <source>
        <dbReference type="EMBL" id="TNV86523.1"/>
    </source>
</evidence>
<organism evidence="4 5">
    <name type="scientific">Halteria grandinella</name>
    <dbReference type="NCBI Taxonomy" id="5974"/>
    <lineage>
        <taxon>Eukaryota</taxon>
        <taxon>Sar</taxon>
        <taxon>Alveolata</taxon>
        <taxon>Ciliophora</taxon>
        <taxon>Intramacronucleata</taxon>
        <taxon>Spirotrichea</taxon>
        <taxon>Stichotrichia</taxon>
        <taxon>Sporadotrichida</taxon>
        <taxon>Halteriidae</taxon>
        <taxon>Halteria</taxon>
    </lineage>
</organism>
<name>A0A8J8T9S0_HALGN</name>
<dbReference type="GO" id="GO:0061630">
    <property type="term" value="F:ubiquitin protein ligase activity"/>
    <property type="evidence" value="ECO:0007669"/>
    <property type="project" value="TreeGrafter"/>
</dbReference>
<keyword evidence="1" id="KW-0862">Zinc</keyword>
<dbReference type="InterPro" id="IPR047153">
    <property type="entry name" value="TRIM45/56/19-like"/>
</dbReference>
<dbReference type="EMBL" id="RRYP01001016">
    <property type="protein sequence ID" value="TNV86523.1"/>
    <property type="molecule type" value="Genomic_DNA"/>
</dbReference>
<dbReference type="PANTHER" id="PTHR25462:SF299">
    <property type="entry name" value="E3 UBIQUITIN-PROTEIN LIGASE TRIM56"/>
    <property type="match status" value="1"/>
</dbReference>
<proteinExistence type="predicted"/>
<dbReference type="AlphaFoldDB" id="A0A8J8T9S0"/>
<feature type="compositionally biased region" description="Polar residues" evidence="2">
    <location>
        <begin position="405"/>
        <end position="422"/>
    </location>
</feature>
<dbReference type="GO" id="GO:0005654">
    <property type="term" value="C:nucleoplasm"/>
    <property type="evidence" value="ECO:0007669"/>
    <property type="project" value="TreeGrafter"/>
</dbReference>
<evidence type="ECO:0000313" key="5">
    <source>
        <dbReference type="Proteomes" id="UP000785679"/>
    </source>
</evidence>
<dbReference type="Gene3D" id="3.30.160.60">
    <property type="entry name" value="Classic Zinc Finger"/>
    <property type="match status" value="1"/>
</dbReference>
<feature type="compositionally biased region" description="Polar residues" evidence="2">
    <location>
        <begin position="460"/>
        <end position="487"/>
    </location>
</feature>
<feature type="compositionally biased region" description="Polar residues" evidence="2">
    <location>
        <begin position="312"/>
        <end position="331"/>
    </location>
</feature>
<dbReference type="OrthoDB" id="191037at2759"/>
<keyword evidence="1" id="KW-0479">Metal-binding</keyword>
<dbReference type="GO" id="GO:0008270">
    <property type="term" value="F:zinc ion binding"/>
    <property type="evidence" value="ECO:0007669"/>
    <property type="project" value="UniProtKB-KW"/>
</dbReference>
<dbReference type="SUPFAM" id="SSF57845">
    <property type="entry name" value="B-box zinc-binding domain"/>
    <property type="match status" value="1"/>
</dbReference>
<sequence>MLQGELPSSNINLHSWQLPQLNNDNSLEINDPTFGGLMDDNNRNNSELLEQEDTDRIRQRDQQIQKLMEVEQERSGGKKRRGSNDSGGRVDPTAQIVPKYERISQLIHASPEQEVEAKQLPEPTPIKAHSSPKTVGGKARMSQRDLQQIMNKYQPNEQEIIAERTYEESKLNPTMMMNSSSLNDRAMEPSPPAKGARKSVMPDQIDEEGANVTQEEIPAGYETATASVNKSANYIEDGTEGDYSMADTSAMDYTMVNGKKMKKKKKKKKKKGTNSANTSQVVRSGSQVSIKQGDQSMHPIEEDKREQEDEYITQSSPFKQSQMTPTQQRFSVKQPLGESKGNQDSQVPIQMSPTKQINNRNPSTQDVPRGNTIRKSQSEKPENEEAFRRESNKDEEVTDQLKNMDINSETQSTRDYLLSTQKKPPLPSMVPASTPLVSTMVDLHRDVQKPPPEPSRRDSQILQRNGTNTSNKLVQQSRPDTITQQIVQPPDIRSQSDENNNYEDIRMKGLLTPPQNALHVHLANNASPSFTSEKDPNEDPPPTAKKKTLTTGGLRRNSNGASSEIIDQQQQRYSNGLPPSKSNASPIPSQDQQNQIALMLMEYMRCEVHPTERIKYYCREDGKSLCPNCVVDHAKHDFIFADESAAFEVKQELRTIGMTVQSKQGEYAMIQRESEQKIAEVELFKEQEMRNLRHFFQELHKALDQREQQIQQIYDDYCKEFKTEYMGDISKLNKIQEQLGKILRRIDAMSHGFENAVEIAVVGSVDKVKEIGKTYGVFNQRLQKMYPPSSFTIRQKDELPKIPTFSINMSQAKRYIDTLGTVNGDYGLYNLAVVGSDGKVQNQNNATVKKSLNPNSAGEQLSLADNPQAKQIRKGKRRPHSPGPILSQNVTVDHVFWPKWDTNEIYKFDFSQKQWTIHQAKAPTKFLYFSSVCHLPLLRNPAPTSVWGMFILGGNDSSDNFSKRTQLFAEYRMFVEKAPMITKRAFFPSVVMSFQENGSGEADSLYVFGGLDGEGDLESCEQYSIKENVWRSITPMNYKRNGGLPRVYREVQYRV</sequence>
<keyword evidence="5" id="KW-1185">Reference proteome</keyword>
<keyword evidence="1" id="KW-0863">Zinc-finger</keyword>